<evidence type="ECO:0000313" key="2">
    <source>
        <dbReference type="Proteomes" id="UP000276133"/>
    </source>
</evidence>
<reference evidence="1 2" key="1">
    <citation type="journal article" date="2018" name="Sci. Rep.">
        <title>Genomic signatures of local adaptation to the degree of environmental predictability in rotifers.</title>
        <authorList>
            <person name="Franch-Gras L."/>
            <person name="Hahn C."/>
            <person name="Garcia-Roger E.M."/>
            <person name="Carmona M.J."/>
            <person name="Serra M."/>
            <person name="Gomez A."/>
        </authorList>
    </citation>
    <scope>NUCLEOTIDE SEQUENCE [LARGE SCALE GENOMIC DNA]</scope>
    <source>
        <strain evidence="1">HYR1</strain>
    </source>
</reference>
<dbReference type="AlphaFoldDB" id="A0A3M7R9E4"/>
<dbReference type="EMBL" id="REGN01003927">
    <property type="protein sequence ID" value="RNA20041.1"/>
    <property type="molecule type" value="Genomic_DNA"/>
</dbReference>
<organism evidence="1 2">
    <name type="scientific">Brachionus plicatilis</name>
    <name type="common">Marine rotifer</name>
    <name type="synonym">Brachionus muelleri</name>
    <dbReference type="NCBI Taxonomy" id="10195"/>
    <lineage>
        <taxon>Eukaryota</taxon>
        <taxon>Metazoa</taxon>
        <taxon>Spiralia</taxon>
        <taxon>Gnathifera</taxon>
        <taxon>Rotifera</taxon>
        <taxon>Eurotatoria</taxon>
        <taxon>Monogononta</taxon>
        <taxon>Pseudotrocha</taxon>
        <taxon>Ploima</taxon>
        <taxon>Brachionidae</taxon>
        <taxon>Brachionus</taxon>
    </lineage>
</organism>
<gene>
    <name evidence="1" type="ORF">BpHYR1_003329</name>
</gene>
<name>A0A3M7R9E4_BRAPC</name>
<evidence type="ECO:0000313" key="1">
    <source>
        <dbReference type="EMBL" id="RNA20041.1"/>
    </source>
</evidence>
<sequence length="158" mass="18534">MTSSKNFKKHFLATERTKSPIFFVKKGAKASNPSLQFLAILILFFPLQKARLNLPFLLKNFKDTQTEYYVRKLIHTKSKNFRRLLQVSIVVQFAIQYLNSLLQYKTHLIIHTRLMLKKLFNHLIVEISNASDRAWHDGAILKEIKHNDIPKRNKTNNG</sequence>
<dbReference type="Proteomes" id="UP000276133">
    <property type="component" value="Unassembled WGS sequence"/>
</dbReference>
<protein>
    <submittedName>
        <fullName evidence="1">Uncharacterized protein</fullName>
    </submittedName>
</protein>
<proteinExistence type="predicted"/>
<comment type="caution">
    <text evidence="1">The sequence shown here is derived from an EMBL/GenBank/DDBJ whole genome shotgun (WGS) entry which is preliminary data.</text>
</comment>
<keyword evidence="2" id="KW-1185">Reference proteome</keyword>
<accession>A0A3M7R9E4</accession>